<evidence type="ECO:0000256" key="2">
    <source>
        <dbReference type="ARBA" id="ARBA00010290"/>
    </source>
</evidence>
<keyword evidence="5 13" id="KW-0547">Nucleotide-binding</keyword>
<dbReference type="GO" id="GO:0005525">
    <property type="term" value="F:GTP binding"/>
    <property type="evidence" value="ECO:0007669"/>
    <property type="project" value="UniProtKB-KW"/>
</dbReference>
<dbReference type="InterPro" id="IPR006689">
    <property type="entry name" value="Small_GTPase_ARF/SAR"/>
</dbReference>
<dbReference type="Gene3D" id="3.40.50.300">
    <property type="entry name" value="P-loop containing nucleotide triphosphate hydrolases"/>
    <property type="match status" value="1"/>
</dbReference>
<keyword evidence="17" id="KW-1185">Reference proteome</keyword>
<feature type="binding site" evidence="13">
    <location>
        <begin position="27"/>
        <end position="34"/>
    </location>
    <ligand>
        <name>GTP</name>
        <dbReference type="ChEBI" id="CHEBI:37565"/>
    </ligand>
</feature>
<dbReference type="InterPro" id="IPR027417">
    <property type="entry name" value="P-loop_NTPase"/>
</dbReference>
<keyword evidence="9 13" id="KW-0342">GTP-binding</keyword>
<evidence type="ECO:0000256" key="1">
    <source>
        <dbReference type="ARBA" id="ARBA00004555"/>
    </source>
</evidence>
<dbReference type="FunFam" id="3.40.50.300:FF:003500">
    <property type="entry name" value="ADP-ribosylation factor 1"/>
    <property type="match status" value="1"/>
</dbReference>
<evidence type="ECO:0000256" key="4">
    <source>
        <dbReference type="ARBA" id="ARBA00022707"/>
    </source>
</evidence>
<dbReference type="GO" id="GO:0005794">
    <property type="term" value="C:Golgi apparatus"/>
    <property type="evidence" value="ECO:0007669"/>
    <property type="project" value="UniProtKB-SubCell"/>
</dbReference>
<evidence type="ECO:0000313" key="17">
    <source>
        <dbReference type="Proteomes" id="UP001221757"/>
    </source>
</evidence>
<evidence type="ECO:0000256" key="3">
    <source>
        <dbReference type="ARBA" id="ARBA00022448"/>
    </source>
</evidence>
<feature type="binding site" evidence="14">
    <location>
        <position position="34"/>
    </location>
    <ligand>
        <name>Mg(2+)</name>
        <dbReference type="ChEBI" id="CHEBI:18420"/>
    </ligand>
</feature>
<evidence type="ECO:0000256" key="13">
    <source>
        <dbReference type="PIRSR" id="PIRSR606689-1"/>
    </source>
</evidence>
<evidence type="ECO:0000256" key="6">
    <source>
        <dbReference type="ARBA" id="ARBA00022892"/>
    </source>
</evidence>
<feature type="binding site" evidence="13">
    <location>
        <position position="78"/>
    </location>
    <ligand>
        <name>GTP</name>
        <dbReference type="ChEBI" id="CHEBI:37565"/>
    </ligand>
</feature>
<dbReference type="GO" id="GO:0003924">
    <property type="term" value="F:GTPase activity"/>
    <property type="evidence" value="ECO:0007669"/>
    <property type="project" value="InterPro"/>
</dbReference>
<dbReference type="PANTHER" id="PTHR11711">
    <property type="entry name" value="ADP RIBOSYLATION FACTOR-RELATED"/>
    <property type="match status" value="1"/>
</dbReference>
<comment type="subcellular location">
    <subcellularLocation>
        <location evidence="1">Golgi apparatus</location>
    </subcellularLocation>
</comment>
<dbReference type="GO" id="GO:0015031">
    <property type="term" value="P:protein transport"/>
    <property type="evidence" value="ECO:0007669"/>
    <property type="project" value="UniProtKB-KW"/>
</dbReference>
<evidence type="ECO:0000256" key="11">
    <source>
        <dbReference type="ARBA" id="ARBA00053326"/>
    </source>
</evidence>
<evidence type="ECO:0000256" key="12">
    <source>
        <dbReference type="ARBA" id="ARBA00070396"/>
    </source>
</evidence>
<keyword evidence="10" id="KW-0449">Lipoprotein</keyword>
<sequence length="206" mass="22905">MFRLAAATADRFFPSTFPKSFVIIMVGLDGAGKTSLLNRVHRRELPMGVLPATIPTIGMNVETIPYGRHRVEIQDFGGQDKIRPCWRPYYWNAHAFIFAVDAAAPARFPEAKAELHRMYEQTGEQGYPLLILANKMDLPGAADLPTIATALGFDPESLGRVGRRPTAMKGVSAMSGAGMDEMLQWFVDNVSHELIVQFIRPQSGRW</sequence>
<gene>
    <name evidence="16" type="ORF">B0H17DRAFT_315076</name>
</gene>
<dbReference type="InterPro" id="IPR005225">
    <property type="entry name" value="Small_GTP-bd"/>
</dbReference>
<keyword evidence="8" id="KW-0333">Golgi apparatus</keyword>
<dbReference type="GO" id="GO:0016192">
    <property type="term" value="P:vesicle-mediated transport"/>
    <property type="evidence" value="ECO:0007669"/>
    <property type="project" value="UniProtKB-KW"/>
</dbReference>
<reference evidence="16" key="1">
    <citation type="submission" date="2023-03" db="EMBL/GenBank/DDBJ databases">
        <title>Massive genome expansion in bonnet fungi (Mycena s.s.) driven by repeated elements and novel gene families across ecological guilds.</title>
        <authorList>
            <consortium name="Lawrence Berkeley National Laboratory"/>
            <person name="Harder C.B."/>
            <person name="Miyauchi S."/>
            <person name="Viragh M."/>
            <person name="Kuo A."/>
            <person name="Thoen E."/>
            <person name="Andreopoulos B."/>
            <person name="Lu D."/>
            <person name="Skrede I."/>
            <person name="Drula E."/>
            <person name="Henrissat B."/>
            <person name="Morin E."/>
            <person name="Kohler A."/>
            <person name="Barry K."/>
            <person name="LaButti K."/>
            <person name="Morin E."/>
            <person name="Salamov A."/>
            <person name="Lipzen A."/>
            <person name="Mereny Z."/>
            <person name="Hegedus B."/>
            <person name="Baldrian P."/>
            <person name="Stursova M."/>
            <person name="Weitz H."/>
            <person name="Taylor A."/>
            <person name="Grigoriev I.V."/>
            <person name="Nagy L.G."/>
            <person name="Martin F."/>
            <person name="Kauserud H."/>
        </authorList>
    </citation>
    <scope>NUCLEOTIDE SEQUENCE</scope>
    <source>
        <strain evidence="16">CBHHK067</strain>
    </source>
</reference>
<feature type="binding site" evidence="13">
    <location>
        <begin position="134"/>
        <end position="137"/>
    </location>
    <ligand>
        <name>GTP</name>
        <dbReference type="ChEBI" id="CHEBI:37565"/>
    </ligand>
</feature>
<dbReference type="NCBIfam" id="TIGR00231">
    <property type="entry name" value="small_GTP"/>
    <property type="match status" value="1"/>
</dbReference>
<keyword evidence="6" id="KW-0931">ER-Golgi transport</keyword>
<evidence type="ECO:0000256" key="9">
    <source>
        <dbReference type="ARBA" id="ARBA00023134"/>
    </source>
</evidence>
<evidence type="ECO:0000256" key="5">
    <source>
        <dbReference type="ARBA" id="ARBA00022741"/>
    </source>
</evidence>
<dbReference type="Pfam" id="PF00025">
    <property type="entry name" value="Arf"/>
    <property type="match status" value="1"/>
</dbReference>
<dbReference type="PROSITE" id="PS51417">
    <property type="entry name" value="ARF"/>
    <property type="match status" value="1"/>
</dbReference>
<dbReference type="SUPFAM" id="SSF52540">
    <property type="entry name" value="P-loop containing nucleoside triphosphate hydrolases"/>
    <property type="match status" value="1"/>
</dbReference>
<proteinExistence type="inferred from homology"/>
<dbReference type="Proteomes" id="UP001221757">
    <property type="component" value="Unassembled WGS sequence"/>
</dbReference>
<protein>
    <recommendedName>
        <fullName evidence="12">ADP-ribosylation factor</fullName>
    </recommendedName>
</protein>
<evidence type="ECO:0000313" key="16">
    <source>
        <dbReference type="EMBL" id="KAJ7698883.1"/>
    </source>
</evidence>
<dbReference type="SMART" id="SM00178">
    <property type="entry name" value="SAR"/>
    <property type="match status" value="1"/>
</dbReference>
<dbReference type="InterPro" id="IPR024156">
    <property type="entry name" value="Small_GTPase_ARF"/>
</dbReference>
<evidence type="ECO:0000256" key="14">
    <source>
        <dbReference type="PIRSR" id="PIRSR606689-2"/>
    </source>
</evidence>
<dbReference type="EMBL" id="JARKIE010000024">
    <property type="protein sequence ID" value="KAJ7698883.1"/>
    <property type="molecule type" value="Genomic_DNA"/>
</dbReference>
<evidence type="ECO:0000256" key="10">
    <source>
        <dbReference type="ARBA" id="ARBA00023288"/>
    </source>
</evidence>
<evidence type="ECO:0000256" key="8">
    <source>
        <dbReference type="ARBA" id="ARBA00023034"/>
    </source>
</evidence>
<dbReference type="CDD" id="cd00878">
    <property type="entry name" value="Arf_Arl"/>
    <property type="match status" value="1"/>
</dbReference>
<keyword evidence="14" id="KW-0460">Magnesium</keyword>
<dbReference type="SMART" id="SM00177">
    <property type="entry name" value="ARF"/>
    <property type="match status" value="1"/>
</dbReference>
<accession>A0AAD7DSR0</accession>
<dbReference type="PRINTS" id="PR00328">
    <property type="entry name" value="SAR1GTPBP"/>
</dbReference>
<comment type="function">
    <text evidence="11">GTP-binding protein involved in protein trafficking; may modulate vesicle budding and uncoating within the Golgi apparatus.</text>
</comment>
<evidence type="ECO:0000256" key="7">
    <source>
        <dbReference type="ARBA" id="ARBA00022927"/>
    </source>
</evidence>
<keyword evidence="14" id="KW-0479">Metal-binding</keyword>
<dbReference type="GO" id="GO:0046872">
    <property type="term" value="F:metal ion binding"/>
    <property type="evidence" value="ECO:0007669"/>
    <property type="project" value="UniProtKB-KW"/>
</dbReference>
<comment type="similarity">
    <text evidence="2 15">Belongs to the small GTPase superfamily. Arf family.</text>
</comment>
<keyword evidence="4" id="KW-0519">Myristate</keyword>
<organism evidence="16 17">
    <name type="scientific">Mycena rosella</name>
    <name type="common">Pink bonnet</name>
    <name type="synonym">Agaricus rosellus</name>
    <dbReference type="NCBI Taxonomy" id="1033263"/>
    <lineage>
        <taxon>Eukaryota</taxon>
        <taxon>Fungi</taxon>
        <taxon>Dikarya</taxon>
        <taxon>Basidiomycota</taxon>
        <taxon>Agaricomycotina</taxon>
        <taxon>Agaricomycetes</taxon>
        <taxon>Agaricomycetidae</taxon>
        <taxon>Agaricales</taxon>
        <taxon>Marasmiineae</taxon>
        <taxon>Mycenaceae</taxon>
        <taxon>Mycena</taxon>
    </lineage>
</organism>
<keyword evidence="3" id="KW-0813">Transport</keyword>
<comment type="caution">
    <text evidence="16">The sequence shown here is derived from an EMBL/GenBank/DDBJ whole genome shotgun (WGS) entry which is preliminary data.</text>
</comment>
<name>A0AAD7DSR0_MYCRO</name>
<feature type="binding site" evidence="14">
    <location>
        <position position="56"/>
    </location>
    <ligand>
        <name>Mg(2+)</name>
        <dbReference type="ChEBI" id="CHEBI:18420"/>
    </ligand>
</feature>
<evidence type="ECO:0000256" key="15">
    <source>
        <dbReference type="RuleBase" id="RU003925"/>
    </source>
</evidence>
<dbReference type="AlphaFoldDB" id="A0AAD7DSR0"/>
<keyword evidence="7" id="KW-0653">Protein transport</keyword>